<evidence type="ECO:0000313" key="2">
    <source>
        <dbReference type="EMBL" id="WAQ86331.1"/>
    </source>
</evidence>
<gene>
    <name evidence="2" type="ORF">PtA15_7A57</name>
</gene>
<evidence type="ECO:0000313" key="3">
    <source>
        <dbReference type="Proteomes" id="UP001164743"/>
    </source>
</evidence>
<sequence length="438" mass="45481">MPNTNPDIKELDMESLDVKGVTSPPAGHLLPADWSLRAIYVRHKLYARVQYTADSHRPAKEAPTYRMVDTDSYLAPFQLGVSQLTQFDFASFKRRVMRQSMQQAGASMPHPIDIVSVYADFMDILTWKYAVNQSAKCNRGRGLPGLAIRTDQPAKCHEDTKDTRPTNRRRISAPPAPAAPAVAAVAAVPADEYMYSWPPHTYESCASPAPTVPGVSVAAAPALPAASTAPAVAAVPADDDMFSWPPHTYGSRASPAPTVPAVFAAAPAIPAASTAPAVAAVPADDDMFSWPPHTYGSRASPAPTVPAVFAAAPAIPAASTAPAVAAVPADDDLFSWPAHTYESRASPAPTVPAASVAPPLPAASTPPPIPAAAATPAVPATQALPALDATPGASTGQATPAVPAVTAASDITIEMFLTICQLPPKDPEQPVVLLIASN</sequence>
<evidence type="ECO:0000256" key="1">
    <source>
        <dbReference type="SAM" id="MobiDB-lite"/>
    </source>
</evidence>
<protein>
    <submittedName>
        <fullName evidence="2">Uncharacterized protein</fullName>
    </submittedName>
</protein>
<name>A0ABY7CM74_9BASI</name>
<organism evidence="2 3">
    <name type="scientific">Puccinia triticina</name>
    <dbReference type="NCBI Taxonomy" id="208348"/>
    <lineage>
        <taxon>Eukaryota</taxon>
        <taxon>Fungi</taxon>
        <taxon>Dikarya</taxon>
        <taxon>Basidiomycota</taxon>
        <taxon>Pucciniomycotina</taxon>
        <taxon>Pucciniomycetes</taxon>
        <taxon>Pucciniales</taxon>
        <taxon>Pucciniaceae</taxon>
        <taxon>Puccinia</taxon>
    </lineage>
</organism>
<dbReference type="RefSeq" id="XP_053021886.1">
    <property type="nucleotide sequence ID" value="XM_053171200.1"/>
</dbReference>
<dbReference type="GeneID" id="77812084"/>
<keyword evidence="3" id="KW-1185">Reference proteome</keyword>
<feature type="compositionally biased region" description="Basic and acidic residues" evidence="1">
    <location>
        <begin position="152"/>
        <end position="165"/>
    </location>
</feature>
<feature type="region of interest" description="Disordered" evidence="1">
    <location>
        <begin position="152"/>
        <end position="176"/>
    </location>
</feature>
<dbReference type="Proteomes" id="UP001164743">
    <property type="component" value="Chromosome 7A"/>
</dbReference>
<reference evidence="2" key="1">
    <citation type="submission" date="2022-10" db="EMBL/GenBank/DDBJ databases">
        <title>Puccinia triticina Genome sequencing and assembly.</title>
        <authorList>
            <person name="Li C."/>
        </authorList>
    </citation>
    <scope>NUCLEOTIDE SEQUENCE</scope>
    <source>
        <strain evidence="2">Pt15</strain>
    </source>
</reference>
<proteinExistence type="predicted"/>
<accession>A0ABY7CM74</accession>
<dbReference type="EMBL" id="CP110427">
    <property type="protein sequence ID" value="WAQ86331.1"/>
    <property type="molecule type" value="Genomic_DNA"/>
</dbReference>